<dbReference type="Proteomes" id="UP001652700">
    <property type="component" value="Unplaced"/>
</dbReference>
<evidence type="ECO:0000313" key="3">
    <source>
        <dbReference type="EnsemblMetazoa" id="XP_050516486.1"/>
    </source>
</evidence>
<dbReference type="PANTHER" id="PTHR46289">
    <property type="entry name" value="52 KDA REPRESSOR OF THE INHIBITOR OF THE PROTEIN KINASE-LIKE PROTEIN-RELATED"/>
    <property type="match status" value="1"/>
</dbReference>
<dbReference type="SUPFAM" id="SSF53098">
    <property type="entry name" value="Ribonuclease H-like"/>
    <property type="match status" value="1"/>
</dbReference>
<dbReference type="RefSeq" id="XP_050516486.1">
    <property type="nucleotide sequence ID" value="XM_050660529.1"/>
</dbReference>
<keyword evidence="4" id="KW-1185">Reference proteome</keyword>
<feature type="domain" description="HAT C-terminal dimerisation" evidence="2">
    <location>
        <begin position="335"/>
        <end position="399"/>
    </location>
</feature>
<organism evidence="3 4">
    <name type="scientific">Diabrotica virgifera virgifera</name>
    <name type="common">western corn rootworm</name>
    <dbReference type="NCBI Taxonomy" id="50390"/>
    <lineage>
        <taxon>Eukaryota</taxon>
        <taxon>Metazoa</taxon>
        <taxon>Ecdysozoa</taxon>
        <taxon>Arthropoda</taxon>
        <taxon>Hexapoda</taxon>
        <taxon>Insecta</taxon>
        <taxon>Pterygota</taxon>
        <taxon>Neoptera</taxon>
        <taxon>Endopterygota</taxon>
        <taxon>Coleoptera</taxon>
        <taxon>Polyphaga</taxon>
        <taxon>Cucujiformia</taxon>
        <taxon>Chrysomeloidea</taxon>
        <taxon>Chrysomelidae</taxon>
        <taxon>Galerucinae</taxon>
        <taxon>Diabroticina</taxon>
        <taxon>Diabroticites</taxon>
        <taxon>Diabrotica</taxon>
    </lineage>
</organism>
<name>A0ABM5L216_DIAVI</name>
<feature type="region of interest" description="Disordered" evidence="1">
    <location>
        <begin position="1"/>
        <end position="26"/>
    </location>
</feature>
<dbReference type="Pfam" id="PF05699">
    <property type="entry name" value="Dimer_Tnp_hAT"/>
    <property type="match status" value="1"/>
</dbReference>
<evidence type="ECO:0000256" key="1">
    <source>
        <dbReference type="SAM" id="MobiDB-lite"/>
    </source>
</evidence>
<dbReference type="InterPro" id="IPR008906">
    <property type="entry name" value="HATC_C_dom"/>
</dbReference>
<proteinExistence type="predicted"/>
<dbReference type="InterPro" id="IPR012337">
    <property type="entry name" value="RNaseH-like_sf"/>
</dbReference>
<evidence type="ECO:0000313" key="4">
    <source>
        <dbReference type="Proteomes" id="UP001652700"/>
    </source>
</evidence>
<evidence type="ECO:0000259" key="2">
    <source>
        <dbReference type="Pfam" id="PF05699"/>
    </source>
</evidence>
<sequence length="432" mass="49837">MDIRKFLKKVTHPSHESDNTESQNEHLHLTIKLKYEASEDLDIPLPGPSSEERRTYQNQNDLGFFVENTAISHDKKYDLKYPYVPSAQYNFKTTESPKRRSLVPNIPLLSETRWTAKYKAIRLFSEKFLALGIALEKMSSEPEMNSKTRTKANILFNAITNPVFMVCLKIIAHYSSQLEPITNKLQGVSVNLLSVKKHIGKLLEIFQNDRNHCEVIFSGIFKAVVESSKDLNIEIVIPRLVGRQTHRANVNGKSAEEYFRISIFNPYLDSLISSLKSRFSEDSNIAFSLSLLHPIYIQKDILLNSKDIKNIAEKYSIENFEAEYSTWVSMWKMKPVTMSENVEFMELLIKNCEYYPAIAKTIKIFLTMPPTTCSVERFFSTLIRVKTWLRSTMTENRLSGLCKNSVHRKIVKSDKQNIISPVIDIFGSDRRN</sequence>
<reference evidence="3" key="1">
    <citation type="submission" date="2025-05" db="UniProtKB">
        <authorList>
            <consortium name="EnsemblMetazoa"/>
        </authorList>
    </citation>
    <scope>IDENTIFICATION</scope>
</reference>
<protein>
    <recommendedName>
        <fullName evidence="2">HAT C-terminal dimerisation domain-containing protein</fullName>
    </recommendedName>
</protein>
<feature type="compositionally biased region" description="Basic residues" evidence="1">
    <location>
        <begin position="1"/>
        <end position="12"/>
    </location>
</feature>
<feature type="compositionally biased region" description="Basic and acidic residues" evidence="1">
    <location>
        <begin position="13"/>
        <end position="26"/>
    </location>
</feature>
<dbReference type="GeneID" id="126891351"/>
<dbReference type="InterPro" id="IPR052958">
    <property type="entry name" value="IFN-induced_PKR_regulator"/>
</dbReference>
<accession>A0ABM5L216</accession>
<dbReference type="EnsemblMetazoa" id="XM_050660529.1">
    <property type="protein sequence ID" value="XP_050516486.1"/>
    <property type="gene ID" value="LOC126891351"/>
</dbReference>
<dbReference type="PANTHER" id="PTHR46289:SF17">
    <property type="entry name" value="HAT C-TERMINAL DIMERISATION DOMAIN-CONTAINING PROTEIN"/>
    <property type="match status" value="1"/>
</dbReference>